<name>A0A9W6HCD0_9MICO</name>
<protein>
    <recommendedName>
        <fullName evidence="1">KTSC domain-containing protein</fullName>
    </recommendedName>
</protein>
<feature type="domain" description="KTSC" evidence="1">
    <location>
        <begin position="1"/>
        <end position="55"/>
    </location>
</feature>
<reference evidence="2" key="1">
    <citation type="journal article" date="2014" name="Int. J. Syst. Evol. Microbiol.">
        <title>Complete genome sequence of Corynebacterium casei LMG S-19264T (=DSM 44701T), isolated from a smear-ripened cheese.</title>
        <authorList>
            <consortium name="US DOE Joint Genome Institute (JGI-PGF)"/>
            <person name="Walter F."/>
            <person name="Albersmeier A."/>
            <person name="Kalinowski J."/>
            <person name="Ruckert C."/>
        </authorList>
    </citation>
    <scope>NUCLEOTIDE SEQUENCE</scope>
    <source>
        <strain evidence="2">VKM Ac-1401</strain>
    </source>
</reference>
<dbReference type="EMBL" id="BSEN01000015">
    <property type="protein sequence ID" value="GLJ77722.1"/>
    <property type="molecule type" value="Genomic_DNA"/>
</dbReference>
<dbReference type="Pfam" id="PF13619">
    <property type="entry name" value="KTSC"/>
    <property type="match status" value="1"/>
</dbReference>
<dbReference type="Proteomes" id="UP001142372">
    <property type="component" value="Unassembled WGS sequence"/>
</dbReference>
<evidence type="ECO:0000259" key="1">
    <source>
        <dbReference type="Pfam" id="PF13619"/>
    </source>
</evidence>
<reference evidence="2" key="2">
    <citation type="submission" date="2023-01" db="EMBL/GenBank/DDBJ databases">
        <authorList>
            <person name="Sun Q."/>
            <person name="Evtushenko L."/>
        </authorList>
    </citation>
    <scope>NUCLEOTIDE SEQUENCE</scope>
    <source>
        <strain evidence="2">VKM Ac-1401</strain>
    </source>
</reference>
<comment type="caution">
    <text evidence="2">The sequence shown here is derived from an EMBL/GenBank/DDBJ whole genome shotgun (WGS) entry which is preliminary data.</text>
</comment>
<dbReference type="AlphaFoldDB" id="A0A9W6HCD0"/>
<accession>A0A9W6HCD0</accession>
<dbReference type="InterPro" id="IPR025309">
    <property type="entry name" value="KTSC_dom"/>
</dbReference>
<organism evidence="2 3">
    <name type="scientific">Leifsonia poae</name>
    <dbReference type="NCBI Taxonomy" id="110933"/>
    <lineage>
        <taxon>Bacteria</taxon>
        <taxon>Bacillati</taxon>
        <taxon>Actinomycetota</taxon>
        <taxon>Actinomycetes</taxon>
        <taxon>Micrococcales</taxon>
        <taxon>Microbacteriaceae</taxon>
        <taxon>Leifsonia</taxon>
    </lineage>
</organism>
<proteinExistence type="predicted"/>
<keyword evidence="3" id="KW-1185">Reference proteome</keyword>
<sequence length="63" mass="7273">MLASAGYDHERRILELEFVSGDVYRYWIVPERVWTGLWEADSAGQYFTTVIRDAYPTEKVSGA</sequence>
<gene>
    <name evidence="2" type="ORF">GCM10017584_32960</name>
</gene>
<evidence type="ECO:0000313" key="2">
    <source>
        <dbReference type="EMBL" id="GLJ77722.1"/>
    </source>
</evidence>
<evidence type="ECO:0000313" key="3">
    <source>
        <dbReference type="Proteomes" id="UP001142372"/>
    </source>
</evidence>